<dbReference type="EMBL" id="JACOFX010000001">
    <property type="protein sequence ID" value="MBC3906248.1"/>
    <property type="molecule type" value="Genomic_DNA"/>
</dbReference>
<sequence length="81" mass="8985">MIHSYDGYCRPDSAPAVMYYFKGTIEEGGNRVPWQAEVKLGEEVKGTVKGSVDSSSEIGEIRRAVEIATKEAINRLHDRGQ</sequence>
<keyword evidence="2" id="KW-1185">Reference proteome</keyword>
<name>A0ABR6Z3N8_9BURK</name>
<gene>
    <name evidence="1" type="ORF">H8L47_01570</name>
</gene>
<proteinExistence type="predicted"/>
<evidence type="ECO:0000313" key="2">
    <source>
        <dbReference type="Proteomes" id="UP000646911"/>
    </source>
</evidence>
<accession>A0ABR6Z3N8</accession>
<dbReference type="RefSeq" id="WP_186951483.1">
    <property type="nucleotide sequence ID" value="NZ_JACOFX010000001.1"/>
</dbReference>
<comment type="caution">
    <text evidence="1">The sequence shown here is derived from an EMBL/GenBank/DDBJ whole genome shotgun (WGS) entry which is preliminary data.</text>
</comment>
<reference evidence="1 2" key="1">
    <citation type="submission" date="2020-08" db="EMBL/GenBank/DDBJ databases">
        <title>Novel species isolated from subtropical streams in China.</title>
        <authorList>
            <person name="Lu H."/>
        </authorList>
    </citation>
    <scope>NUCLEOTIDE SEQUENCE [LARGE SCALE GENOMIC DNA]</scope>
    <source>
        <strain evidence="1 2">NL8W</strain>
    </source>
</reference>
<evidence type="ECO:0000313" key="1">
    <source>
        <dbReference type="EMBL" id="MBC3906248.1"/>
    </source>
</evidence>
<dbReference type="Proteomes" id="UP000646911">
    <property type="component" value="Unassembled WGS sequence"/>
</dbReference>
<protein>
    <submittedName>
        <fullName evidence="1">Uncharacterized protein</fullName>
    </submittedName>
</protein>
<organism evidence="1 2">
    <name type="scientific">Undibacterium umbellatum</name>
    <dbReference type="NCBI Taxonomy" id="2762300"/>
    <lineage>
        <taxon>Bacteria</taxon>
        <taxon>Pseudomonadati</taxon>
        <taxon>Pseudomonadota</taxon>
        <taxon>Betaproteobacteria</taxon>
        <taxon>Burkholderiales</taxon>
        <taxon>Oxalobacteraceae</taxon>
        <taxon>Undibacterium</taxon>
    </lineage>
</organism>